<evidence type="ECO:0000256" key="6">
    <source>
        <dbReference type="ARBA" id="ARBA00055087"/>
    </source>
</evidence>
<dbReference type="RefSeq" id="WP_085417076.1">
    <property type="nucleotide sequence ID" value="NZ_CAUJPY010000025.1"/>
</dbReference>
<accession>A0A1X3CVY2</accession>
<evidence type="ECO:0000256" key="3">
    <source>
        <dbReference type="ARBA" id="ARBA00012575"/>
    </source>
</evidence>
<feature type="active site" evidence="7">
    <location>
        <position position="129"/>
    </location>
</feature>
<evidence type="ECO:0000256" key="1">
    <source>
        <dbReference type="ARBA" id="ARBA00001637"/>
    </source>
</evidence>
<dbReference type="SUPFAM" id="SSF55040">
    <property type="entry name" value="Molybdenum cofactor biosynthesis protein C, MoaC"/>
    <property type="match status" value="1"/>
</dbReference>
<evidence type="ECO:0000256" key="4">
    <source>
        <dbReference type="ARBA" id="ARBA00023150"/>
    </source>
</evidence>
<dbReference type="InterPro" id="IPR036522">
    <property type="entry name" value="MoaC_sf"/>
</dbReference>
<keyword evidence="10" id="KW-1185">Reference proteome</keyword>
<dbReference type="InterPro" id="IPR047594">
    <property type="entry name" value="MoaC_bact/euk"/>
</dbReference>
<evidence type="ECO:0000256" key="2">
    <source>
        <dbReference type="ARBA" id="ARBA00005046"/>
    </source>
</evidence>
<dbReference type="HAMAP" id="MF_01224_B">
    <property type="entry name" value="MoaC_B"/>
    <property type="match status" value="1"/>
</dbReference>
<comment type="similarity">
    <text evidence="7">Belongs to the MoaC family.</text>
</comment>
<dbReference type="EC" id="4.6.1.17" evidence="3 7"/>
<dbReference type="GO" id="GO:0061799">
    <property type="term" value="F:cyclic pyranopterin monophosphate synthase activity"/>
    <property type="evidence" value="ECO:0007669"/>
    <property type="project" value="UniProtKB-UniRule"/>
</dbReference>
<dbReference type="EMBL" id="LR134313">
    <property type="protein sequence ID" value="VEF01343.1"/>
    <property type="molecule type" value="Genomic_DNA"/>
</dbReference>
<dbReference type="NCBIfam" id="TIGR00581">
    <property type="entry name" value="moaC"/>
    <property type="match status" value="1"/>
</dbReference>
<evidence type="ECO:0000256" key="7">
    <source>
        <dbReference type="HAMAP-Rule" id="MF_01224"/>
    </source>
</evidence>
<evidence type="ECO:0000256" key="5">
    <source>
        <dbReference type="ARBA" id="ARBA00023239"/>
    </source>
</evidence>
<keyword evidence="5 7" id="KW-0456">Lyase</keyword>
<dbReference type="Gene3D" id="3.30.70.640">
    <property type="entry name" value="Molybdopterin cofactor biosynthesis C (MoaC) domain"/>
    <property type="match status" value="1"/>
</dbReference>
<dbReference type="AlphaFoldDB" id="A0A1X3CVY2"/>
<comment type="catalytic activity">
    <reaction evidence="1 7">
        <text>(8S)-3',8-cyclo-7,8-dihydroguanosine 5'-triphosphate = cyclic pyranopterin phosphate + diphosphate</text>
        <dbReference type="Rhea" id="RHEA:49580"/>
        <dbReference type="ChEBI" id="CHEBI:33019"/>
        <dbReference type="ChEBI" id="CHEBI:59648"/>
        <dbReference type="ChEBI" id="CHEBI:131766"/>
        <dbReference type="EC" id="4.6.1.17"/>
    </reaction>
</comment>
<dbReference type="CDD" id="cd01420">
    <property type="entry name" value="MoaC_PE"/>
    <property type="match status" value="1"/>
</dbReference>
<dbReference type="InterPro" id="IPR023045">
    <property type="entry name" value="MoaC"/>
</dbReference>
<dbReference type="Proteomes" id="UP000279284">
    <property type="component" value="Chromosome"/>
</dbReference>
<comment type="subunit">
    <text evidence="7">Homohexamer; trimer of dimers.</text>
</comment>
<dbReference type="GO" id="GO:0006777">
    <property type="term" value="P:Mo-molybdopterin cofactor biosynthetic process"/>
    <property type="evidence" value="ECO:0007669"/>
    <property type="project" value="UniProtKB-UniRule"/>
</dbReference>
<dbReference type="PANTHER" id="PTHR22960">
    <property type="entry name" value="MOLYBDOPTERIN COFACTOR SYNTHESIS PROTEIN A"/>
    <property type="match status" value="1"/>
</dbReference>
<reference evidence="9 10" key="1">
    <citation type="submission" date="2018-12" db="EMBL/GenBank/DDBJ databases">
        <authorList>
            <consortium name="Pathogen Informatics"/>
        </authorList>
    </citation>
    <scope>NUCLEOTIDE SEQUENCE [LARGE SCALE GENOMIC DNA]</scope>
    <source>
        <strain evidence="9 10">NCTC10296</strain>
    </source>
</reference>
<evidence type="ECO:0000313" key="10">
    <source>
        <dbReference type="Proteomes" id="UP000279284"/>
    </source>
</evidence>
<evidence type="ECO:0000313" key="9">
    <source>
        <dbReference type="EMBL" id="VEF01343.1"/>
    </source>
</evidence>
<dbReference type="Pfam" id="PF01967">
    <property type="entry name" value="MoaC"/>
    <property type="match status" value="1"/>
</dbReference>
<sequence length="167" mass="18057">MFDELTHFNENDEAHMVNIGDKEPTERVAVASGYINMSPKAVRILAEGSAKKGDVLGVARVAAIQGAKQTSFLIPLCHQISLTHVRVDFEIDLDVSRVKATVTASTTGSTGVEMEALTGVNVALLTIYDMLKAVDKSMSMTHIRLESKTGGKSGDFSFEQSYEGITF</sequence>
<dbReference type="InterPro" id="IPR002820">
    <property type="entry name" value="Mopterin_CF_biosynth-C_dom"/>
</dbReference>
<dbReference type="UniPathway" id="UPA00344"/>
<name>A0A1X3CVY2_9NEIS</name>
<dbReference type="OrthoDB" id="9794429at2"/>
<feature type="binding site" evidence="7">
    <location>
        <begin position="76"/>
        <end position="78"/>
    </location>
    <ligand>
        <name>substrate</name>
    </ligand>
</feature>
<feature type="domain" description="Molybdopterin cofactor biosynthesis C (MoaC)" evidence="8">
    <location>
        <begin position="16"/>
        <end position="151"/>
    </location>
</feature>
<protein>
    <recommendedName>
        <fullName evidence="3 7">Cyclic pyranopterin monophosphate synthase</fullName>
        <ecNumber evidence="3 7">4.6.1.17</ecNumber>
    </recommendedName>
    <alternativeName>
        <fullName evidence="7">Molybdenum cofactor biosynthesis protein C</fullName>
    </alternativeName>
</protein>
<keyword evidence="4 7" id="KW-0501">Molybdenum cofactor biosynthesis</keyword>
<dbReference type="KEGG" id="nci:NCTC10296_01283"/>
<dbReference type="InterPro" id="IPR050105">
    <property type="entry name" value="MoCo_biosynth_MoaA/MoaC"/>
</dbReference>
<proteinExistence type="inferred from homology"/>
<feature type="binding site" evidence="7">
    <location>
        <begin position="114"/>
        <end position="115"/>
    </location>
    <ligand>
        <name>substrate</name>
    </ligand>
</feature>
<dbReference type="NCBIfam" id="NF006870">
    <property type="entry name" value="PRK09364.1"/>
    <property type="match status" value="1"/>
</dbReference>
<gene>
    <name evidence="7 9" type="primary">moaC</name>
    <name evidence="9" type="ORF">NCTC10296_01283</name>
</gene>
<evidence type="ECO:0000259" key="8">
    <source>
        <dbReference type="Pfam" id="PF01967"/>
    </source>
</evidence>
<comment type="function">
    <text evidence="6 7">Catalyzes the conversion of (8S)-3',8-cyclo-7,8-dihydroguanosine 5'-triphosphate to cyclic pyranopterin monophosphate (cPMP).</text>
</comment>
<organism evidence="9 10">
    <name type="scientific">Neisseria canis</name>
    <dbReference type="NCBI Taxonomy" id="493"/>
    <lineage>
        <taxon>Bacteria</taxon>
        <taxon>Pseudomonadati</taxon>
        <taxon>Pseudomonadota</taxon>
        <taxon>Betaproteobacteria</taxon>
        <taxon>Neisseriales</taxon>
        <taxon>Neisseriaceae</taxon>
        <taxon>Neisseria</taxon>
    </lineage>
</organism>
<comment type="pathway">
    <text evidence="2 7">Cofactor biosynthesis; molybdopterin biosynthesis.</text>
</comment>
<dbReference type="STRING" id="493.BWD07_08860"/>